<feature type="transmembrane region" description="Helical" evidence="7">
    <location>
        <begin position="62"/>
        <end position="82"/>
    </location>
</feature>
<keyword evidence="6 7" id="KW-0472">Membrane</keyword>
<dbReference type="EC" id="2.7.8.-" evidence="8"/>
<dbReference type="EMBL" id="JAVRHN010000002">
    <property type="protein sequence ID" value="MDT0685244.1"/>
    <property type="molecule type" value="Genomic_DNA"/>
</dbReference>
<sequence>MNILDHDVLLDLFRNNYLFFVCGVALGAFLFTFYTLPKVLWVSHEKKLTKQINGRSSHHTQTPNFGGVAFFLVFVLFVSVLQSIQSGYTGNHLIAGMTLLFLVGLKDDLVISTAKVKLLGQITAALFIIFSPELHLSTLHGFLGIHEVPELIGYFLKAFLVVALINAYNLVDGIDGLAAIVGMIICTAYACVFYITGHPYFVLLGVTVAGTLAAYLRFNFSRGKRKMFMGDSGSLIIGFMIAFLTLKVLVMEPGITVTMEAFSGYNRILLILAILFIPILDTGRVMILRMLDGKSPFEADRNHAHHVLLDLGFTHWQASTCLGGLNIFIIVGFFLLSGVISASWVTVILLMMFIIIGALLNILRSNAELRTFVKEYA</sequence>
<keyword evidence="2" id="KW-1003">Cell membrane</keyword>
<reference evidence="8 9" key="1">
    <citation type="submission" date="2023-09" db="EMBL/GenBank/DDBJ databases">
        <authorList>
            <person name="Rey-Velasco X."/>
        </authorList>
    </citation>
    <scope>NUCLEOTIDE SEQUENCE [LARGE SCALE GENOMIC DNA]</scope>
    <source>
        <strain evidence="8 9">F225</strain>
    </source>
</reference>
<keyword evidence="5 7" id="KW-1133">Transmembrane helix</keyword>
<dbReference type="GO" id="GO:0016740">
    <property type="term" value="F:transferase activity"/>
    <property type="evidence" value="ECO:0007669"/>
    <property type="project" value="UniProtKB-KW"/>
</dbReference>
<feature type="transmembrane region" description="Helical" evidence="7">
    <location>
        <begin position="262"/>
        <end position="280"/>
    </location>
</feature>
<organism evidence="8 9">
    <name type="scientific">Autumnicola psychrophila</name>
    <dbReference type="NCBI Taxonomy" id="3075592"/>
    <lineage>
        <taxon>Bacteria</taxon>
        <taxon>Pseudomonadati</taxon>
        <taxon>Bacteroidota</taxon>
        <taxon>Flavobacteriia</taxon>
        <taxon>Flavobacteriales</taxon>
        <taxon>Flavobacteriaceae</taxon>
        <taxon>Autumnicola</taxon>
    </lineage>
</organism>
<evidence type="ECO:0000256" key="6">
    <source>
        <dbReference type="ARBA" id="ARBA00023136"/>
    </source>
</evidence>
<evidence type="ECO:0000256" key="4">
    <source>
        <dbReference type="ARBA" id="ARBA00022692"/>
    </source>
</evidence>
<feature type="transmembrane region" description="Helical" evidence="7">
    <location>
        <begin position="88"/>
        <end position="106"/>
    </location>
</feature>
<dbReference type="Pfam" id="PF00953">
    <property type="entry name" value="Glycos_transf_4"/>
    <property type="match status" value="1"/>
</dbReference>
<dbReference type="InterPro" id="IPR000715">
    <property type="entry name" value="Glycosyl_transferase_4"/>
</dbReference>
<feature type="transmembrane region" description="Helical" evidence="7">
    <location>
        <begin position="316"/>
        <end position="336"/>
    </location>
</feature>
<dbReference type="PANTHER" id="PTHR22926">
    <property type="entry name" value="PHOSPHO-N-ACETYLMURAMOYL-PENTAPEPTIDE-TRANSFERASE"/>
    <property type="match status" value="1"/>
</dbReference>
<evidence type="ECO:0000313" key="8">
    <source>
        <dbReference type="EMBL" id="MDT0685244.1"/>
    </source>
</evidence>
<evidence type="ECO:0000313" key="9">
    <source>
        <dbReference type="Proteomes" id="UP001253848"/>
    </source>
</evidence>
<dbReference type="RefSeq" id="WP_311498679.1">
    <property type="nucleotide sequence ID" value="NZ_JAVRHN010000002.1"/>
</dbReference>
<feature type="transmembrane region" description="Helical" evidence="7">
    <location>
        <begin position="17"/>
        <end position="41"/>
    </location>
</feature>
<name>A0ABU3DNZ5_9FLAO</name>
<dbReference type="PANTHER" id="PTHR22926:SF3">
    <property type="entry name" value="UNDECAPRENYL-PHOSPHATE ALPHA-N-ACETYLGLUCOSAMINYL 1-PHOSPHATE TRANSFERASE"/>
    <property type="match status" value="1"/>
</dbReference>
<evidence type="ECO:0000256" key="5">
    <source>
        <dbReference type="ARBA" id="ARBA00022989"/>
    </source>
</evidence>
<accession>A0ABU3DNZ5</accession>
<dbReference type="CDD" id="cd06853">
    <property type="entry name" value="GT_WecA_like"/>
    <property type="match status" value="1"/>
</dbReference>
<protein>
    <submittedName>
        <fullName evidence="8">MraY family glycosyltransferase</fullName>
        <ecNumber evidence="8">2.7.8.-</ecNumber>
    </submittedName>
</protein>
<comment type="subcellular location">
    <subcellularLocation>
        <location evidence="1">Cell membrane</location>
        <topology evidence="1">Multi-pass membrane protein</topology>
    </subcellularLocation>
</comment>
<keyword evidence="4 7" id="KW-0812">Transmembrane</keyword>
<keyword evidence="9" id="KW-1185">Reference proteome</keyword>
<evidence type="ECO:0000256" key="1">
    <source>
        <dbReference type="ARBA" id="ARBA00004651"/>
    </source>
</evidence>
<feature type="transmembrane region" description="Helical" evidence="7">
    <location>
        <begin position="118"/>
        <end position="139"/>
    </location>
</feature>
<comment type="caution">
    <text evidence="8">The sequence shown here is derived from an EMBL/GenBank/DDBJ whole genome shotgun (WGS) entry which is preliminary data.</text>
</comment>
<evidence type="ECO:0000256" key="2">
    <source>
        <dbReference type="ARBA" id="ARBA00022475"/>
    </source>
</evidence>
<keyword evidence="3 8" id="KW-0808">Transferase</keyword>
<evidence type="ECO:0000256" key="3">
    <source>
        <dbReference type="ARBA" id="ARBA00022679"/>
    </source>
</evidence>
<feature type="transmembrane region" description="Helical" evidence="7">
    <location>
        <begin position="177"/>
        <end position="195"/>
    </location>
</feature>
<dbReference type="Proteomes" id="UP001253848">
    <property type="component" value="Unassembled WGS sequence"/>
</dbReference>
<gene>
    <name evidence="8" type="ORF">RM541_02645</name>
</gene>
<feature type="transmembrane region" description="Helical" evidence="7">
    <location>
        <begin position="151"/>
        <end position="170"/>
    </location>
</feature>
<feature type="transmembrane region" description="Helical" evidence="7">
    <location>
        <begin position="342"/>
        <end position="363"/>
    </location>
</feature>
<proteinExistence type="predicted"/>
<evidence type="ECO:0000256" key="7">
    <source>
        <dbReference type="SAM" id="Phobius"/>
    </source>
</evidence>
<feature type="transmembrane region" description="Helical" evidence="7">
    <location>
        <begin position="232"/>
        <end position="250"/>
    </location>
</feature>
<feature type="transmembrane region" description="Helical" evidence="7">
    <location>
        <begin position="201"/>
        <end position="220"/>
    </location>
</feature>